<evidence type="ECO:0000313" key="9">
    <source>
        <dbReference type="Proteomes" id="UP000009173"/>
    </source>
</evidence>
<feature type="transmembrane region" description="Helical" evidence="6">
    <location>
        <begin position="370"/>
        <end position="401"/>
    </location>
</feature>
<dbReference type="InterPro" id="IPR051533">
    <property type="entry name" value="WaaL-like"/>
</dbReference>
<keyword evidence="8" id="KW-0614">Plasmid</keyword>
<feature type="transmembrane region" description="Helical" evidence="6">
    <location>
        <begin position="304"/>
        <end position="322"/>
    </location>
</feature>
<feature type="domain" description="O-antigen ligase-related" evidence="7">
    <location>
        <begin position="175"/>
        <end position="312"/>
    </location>
</feature>
<evidence type="ECO:0000256" key="2">
    <source>
        <dbReference type="ARBA" id="ARBA00022692"/>
    </source>
</evidence>
<protein>
    <submittedName>
        <fullName evidence="8">O-antigen polymerase</fullName>
    </submittedName>
</protein>
<dbReference type="InterPro" id="IPR007016">
    <property type="entry name" value="O-antigen_ligase-rel_domated"/>
</dbReference>
<feature type="transmembrane region" description="Helical" evidence="6">
    <location>
        <begin position="85"/>
        <end position="102"/>
    </location>
</feature>
<dbReference type="Pfam" id="PF04932">
    <property type="entry name" value="Wzy_C"/>
    <property type="match status" value="1"/>
</dbReference>
<dbReference type="KEGG" id="dvl:Dvul_3061"/>
<evidence type="ECO:0000313" key="8">
    <source>
        <dbReference type="EMBL" id="ABM30072.1"/>
    </source>
</evidence>
<name>A0A0H3ABS4_NITV4</name>
<evidence type="ECO:0000256" key="1">
    <source>
        <dbReference type="ARBA" id="ARBA00004141"/>
    </source>
</evidence>
<feature type="transmembrane region" description="Helical" evidence="6">
    <location>
        <begin position="148"/>
        <end position="168"/>
    </location>
</feature>
<evidence type="ECO:0000256" key="4">
    <source>
        <dbReference type="ARBA" id="ARBA00023136"/>
    </source>
</evidence>
<proteinExistence type="predicted"/>
<dbReference type="EMBL" id="CP000528">
    <property type="protein sequence ID" value="ABM30072.1"/>
    <property type="molecule type" value="Genomic_DNA"/>
</dbReference>
<evidence type="ECO:0000256" key="6">
    <source>
        <dbReference type="SAM" id="Phobius"/>
    </source>
</evidence>
<feature type="region of interest" description="Disordered" evidence="5">
    <location>
        <begin position="409"/>
        <end position="465"/>
    </location>
</feature>
<evidence type="ECO:0000259" key="7">
    <source>
        <dbReference type="Pfam" id="PF04932"/>
    </source>
</evidence>
<evidence type="ECO:0000256" key="3">
    <source>
        <dbReference type="ARBA" id="ARBA00022989"/>
    </source>
</evidence>
<reference evidence="9" key="1">
    <citation type="journal article" date="2009" name="Environ. Microbiol.">
        <title>Contribution of mobile genetic elements to Desulfovibrio vulgaris genome plasticity.</title>
        <authorList>
            <person name="Walker C.B."/>
            <person name="Stolyar S."/>
            <person name="Chivian D."/>
            <person name="Pinel N."/>
            <person name="Gabster J.A."/>
            <person name="Dehal P.S."/>
            <person name="He Z."/>
            <person name="Yang Z.K."/>
            <person name="Yen H.C."/>
            <person name="Zhou J."/>
            <person name="Wall J.D."/>
            <person name="Hazen T.C."/>
            <person name="Arkin A.P."/>
            <person name="Stahl D.A."/>
        </authorList>
    </citation>
    <scope>NUCLEOTIDE SEQUENCE [LARGE SCALE GENOMIC DNA]</scope>
    <source>
        <strain evidence="9">DP4</strain>
        <plasmid evidence="9">Plasmid pDVUL01</plasmid>
    </source>
</reference>
<keyword evidence="3 6" id="KW-1133">Transmembrane helix</keyword>
<feature type="transmembrane region" description="Helical" evidence="6">
    <location>
        <begin position="28"/>
        <end position="46"/>
    </location>
</feature>
<dbReference type="Proteomes" id="UP000009173">
    <property type="component" value="Plasmid pDVUL01"/>
</dbReference>
<dbReference type="HOGENOM" id="CLU_626616_0_0_7"/>
<sequence length="465" mass="49344">MDMVAIHLLTLVGFTRIAELFPVLAPLHLGKLAFALGGLTLAVSASRITPPVVWRTPLLRQVLLLLLLAALSVPFSVWRAGALESFQGVAKTVFIFVALAVMSRRDGGAMLRLALMIGVSLLSGMMLVEKGTGRAFVSATYDANDLALLFAMFLPVLGAEGLAGRWVVRLAAWGAAAMALVAMTMTQSRGGLVALAVMGLHMVLASRRRLPLLALLVLAGGIFYASADASFWDRFAILGDADADYNVSARTGRLELWKSGLAMMLSNPLLGVGVGQFAPANFMYGNGAYLTAHNTYIQVATEMGLAALVVYCSLLLTVARLADRGISPSRPSHPSGTPPETSSEALPEAPPGHEDLHARAERLRWLGVRYALTAFMTGICFVSEAFSMSFFCLLALVAAMAVRLEEREAASGIADEPQTPAPEPYRRGRGRGGAGNVRPGSHNAGTTLGRRRSPAHAAIHDPSGR</sequence>
<feature type="transmembrane region" description="Helical" evidence="6">
    <location>
        <begin position="58"/>
        <end position="79"/>
    </location>
</feature>
<comment type="subcellular location">
    <subcellularLocation>
        <location evidence="1">Membrane</location>
        <topology evidence="1">Multi-pass membrane protein</topology>
    </subcellularLocation>
</comment>
<dbReference type="GO" id="GO:0016020">
    <property type="term" value="C:membrane"/>
    <property type="evidence" value="ECO:0007669"/>
    <property type="project" value="UniProtKB-SubCell"/>
</dbReference>
<dbReference type="AlphaFoldDB" id="A0A0H3ABS4"/>
<feature type="compositionally biased region" description="Polar residues" evidence="5">
    <location>
        <begin position="329"/>
        <end position="344"/>
    </location>
</feature>
<feature type="transmembrane region" description="Helical" evidence="6">
    <location>
        <begin position="210"/>
        <end position="227"/>
    </location>
</feature>
<dbReference type="PANTHER" id="PTHR37422:SF13">
    <property type="entry name" value="LIPOPOLYSACCHARIDE BIOSYNTHESIS PROTEIN PA4999-RELATED"/>
    <property type="match status" value="1"/>
</dbReference>
<geneLocation type="plasmid" evidence="8 9">
    <name>pDVUL01</name>
</geneLocation>
<feature type="transmembrane region" description="Helical" evidence="6">
    <location>
        <begin position="109"/>
        <end position="128"/>
    </location>
</feature>
<dbReference type="PANTHER" id="PTHR37422">
    <property type="entry name" value="TEICHURONIC ACID BIOSYNTHESIS PROTEIN TUAE"/>
    <property type="match status" value="1"/>
</dbReference>
<evidence type="ECO:0000256" key="5">
    <source>
        <dbReference type="SAM" id="MobiDB-lite"/>
    </source>
</evidence>
<gene>
    <name evidence="8" type="ordered locus">Dvul_3061</name>
</gene>
<organism evidence="8 9">
    <name type="scientific">Nitratidesulfovibrio vulgaris (strain DP4)</name>
    <name type="common">Desulfovibrio vulgaris</name>
    <dbReference type="NCBI Taxonomy" id="391774"/>
    <lineage>
        <taxon>Bacteria</taxon>
        <taxon>Pseudomonadati</taxon>
        <taxon>Thermodesulfobacteriota</taxon>
        <taxon>Desulfovibrionia</taxon>
        <taxon>Desulfovibrionales</taxon>
        <taxon>Desulfovibrionaceae</taxon>
        <taxon>Nitratidesulfovibrio</taxon>
    </lineage>
</organism>
<feature type="transmembrane region" description="Helical" evidence="6">
    <location>
        <begin position="180"/>
        <end position="204"/>
    </location>
</feature>
<feature type="region of interest" description="Disordered" evidence="5">
    <location>
        <begin position="327"/>
        <end position="353"/>
    </location>
</feature>
<keyword evidence="2 6" id="KW-0812">Transmembrane</keyword>
<feature type="transmembrane region" description="Helical" evidence="6">
    <location>
        <begin position="260"/>
        <end position="284"/>
    </location>
</feature>
<keyword evidence="4 6" id="KW-0472">Membrane</keyword>
<accession>A0A0H3ABS4</accession>